<feature type="compositionally biased region" description="Polar residues" evidence="4">
    <location>
        <begin position="653"/>
        <end position="663"/>
    </location>
</feature>
<accession>A0AAV6ITY5</accession>
<dbReference type="Gene3D" id="1.10.10.10">
    <property type="entry name" value="Winged helix-like DNA-binding domain superfamily/Winged helix DNA-binding domain"/>
    <property type="match status" value="1"/>
</dbReference>
<dbReference type="PANTHER" id="PTHR11467:SF109">
    <property type="entry name" value="H15 DOMAIN-CONTAINING PROTEIN"/>
    <property type="match status" value="1"/>
</dbReference>
<dbReference type="Pfam" id="PF00538">
    <property type="entry name" value="Linker_histone"/>
    <property type="match status" value="1"/>
</dbReference>
<gene>
    <name evidence="6" type="ORF">RHGRI_026729</name>
</gene>
<dbReference type="AlphaFoldDB" id="A0AAV6ITY5"/>
<name>A0AAV6ITY5_9ERIC</name>
<sequence>MPTTATPHHRRAGKISMSGSSTAAANCRWDNVTHGDMQRLNAMENFTAMVMKFAASDPTRPLTDARRALIEKRLLFTFLWSSVMQMIHGAIGELKEAEGCTEESISKFIRRHYDDLPWSHSTLLNHHLEKLCECGEIVVTSDNCYLLSDGITNLESCSTPGRELIQGMQRRQGKKQSGRAGCCRKDETKEITQQGELMEVIYGQFQLHECHNLVIEDQNLAEEPHTETIEEPYVLQAREQEQQIALIGDYNQLEGKTMESEHLEVNQREVLGPERPFGFDVEMVKELSEFQQQQLPEESLHICSQQKNPKRKLDTTTTSNNLRINSKQVPTEQQYEHRPLGITTTLLQLVFSKCNIVSIFLYATSSPSPLSVTFVGLAADLRLVEQKQQPDFSNSERPPEHAQEKACKSFDGLALLKSGEKLPGMQQLPGKQRVHKKHAKSRPELVMTEDVPMNSNQHFEIPKAEKSLGSKLATVVPSPEEQDPRTKLCARQKASKSEQPPIAVSLNSPKEPDGKRKRTRSKSKTRGTEDVSMHSEQIAELPNLEQCHGPETRPVEPCTKEEVQHVKRRKRSEEPQYILALEAVKAARQPDVSVPEQSSHQTKKRGSQLQDRGRKMSTYIPPMTSKTELFSSAGVGLPNQESSPKPKHIPVEESTQTIEQQANLRGHEKMIKSHPMRKPSEQLKQHERQQQVIGQKSLPLSKPKTRRRSLDSRLASHTEPEQPPVSQNSERARLASHTEPEQPPVSQNSERAKETHYQLAPENSKKWRLWPQQAKSEAATTAAEVVLVQDQNEQLQQQLDSQDGGRPLEQKFDMAQDVVQPSQSYTQDQHEQKPPAPRGRGRPRKCLHNPQQQEKQTKGRGQGRHHKRKPDDATMQNQVPEPKRRGRGRPRKLDK</sequence>
<dbReference type="PROSITE" id="PS51504">
    <property type="entry name" value="H15"/>
    <property type="match status" value="1"/>
</dbReference>
<protein>
    <recommendedName>
        <fullName evidence="5">H15 domain-containing protein</fullName>
    </recommendedName>
</protein>
<dbReference type="SMART" id="SM00526">
    <property type="entry name" value="H15"/>
    <property type="match status" value="1"/>
</dbReference>
<feature type="region of interest" description="Disordered" evidence="4">
    <location>
        <begin position="423"/>
        <end position="781"/>
    </location>
</feature>
<evidence type="ECO:0000256" key="2">
    <source>
        <dbReference type="ARBA" id="ARBA00023125"/>
    </source>
</evidence>
<dbReference type="GO" id="GO:0030261">
    <property type="term" value="P:chromosome condensation"/>
    <property type="evidence" value="ECO:0007669"/>
    <property type="project" value="TreeGrafter"/>
</dbReference>
<evidence type="ECO:0000259" key="5">
    <source>
        <dbReference type="PROSITE" id="PS51504"/>
    </source>
</evidence>
<feature type="compositionally biased region" description="Basic and acidic residues" evidence="4">
    <location>
        <begin position="730"/>
        <end position="740"/>
    </location>
</feature>
<dbReference type="InterPro" id="IPR036388">
    <property type="entry name" value="WH-like_DNA-bd_sf"/>
</dbReference>
<dbReference type="GO" id="GO:0003690">
    <property type="term" value="F:double-stranded DNA binding"/>
    <property type="evidence" value="ECO:0007669"/>
    <property type="project" value="TreeGrafter"/>
</dbReference>
<dbReference type="Proteomes" id="UP000823749">
    <property type="component" value="Chromosome 9"/>
</dbReference>
<feature type="region of interest" description="Disordered" evidence="4">
    <location>
        <begin position="1"/>
        <end position="20"/>
    </location>
</feature>
<feature type="region of interest" description="Disordered" evidence="4">
    <location>
        <begin position="794"/>
        <end position="895"/>
    </location>
</feature>
<comment type="subcellular location">
    <subcellularLocation>
        <location evidence="1">Nucleus</location>
    </subcellularLocation>
</comment>
<reference evidence="6" key="1">
    <citation type="submission" date="2020-08" db="EMBL/GenBank/DDBJ databases">
        <title>Plant Genome Project.</title>
        <authorList>
            <person name="Zhang R.-G."/>
        </authorList>
    </citation>
    <scope>NUCLEOTIDE SEQUENCE</scope>
    <source>
        <strain evidence="6">WSP0</strain>
        <tissue evidence="6">Leaf</tissue>
    </source>
</reference>
<feature type="compositionally biased region" description="Basic and acidic residues" evidence="4">
    <location>
        <begin position="548"/>
        <end position="565"/>
    </location>
</feature>
<feature type="compositionally biased region" description="Basic and acidic residues" evidence="4">
    <location>
        <begin position="708"/>
        <end position="720"/>
    </location>
</feature>
<feature type="domain" description="H15" evidence="5">
    <location>
        <begin position="79"/>
        <end position="149"/>
    </location>
</feature>
<evidence type="ECO:0000256" key="1">
    <source>
        <dbReference type="ARBA" id="ARBA00004123"/>
    </source>
</evidence>
<evidence type="ECO:0000313" key="7">
    <source>
        <dbReference type="Proteomes" id="UP000823749"/>
    </source>
</evidence>
<dbReference type="GO" id="GO:0006334">
    <property type="term" value="P:nucleosome assembly"/>
    <property type="evidence" value="ECO:0007669"/>
    <property type="project" value="InterPro"/>
</dbReference>
<keyword evidence="3" id="KW-0539">Nucleus</keyword>
<dbReference type="GO" id="GO:0000786">
    <property type="term" value="C:nucleosome"/>
    <property type="evidence" value="ECO:0007669"/>
    <property type="project" value="InterPro"/>
</dbReference>
<dbReference type="InterPro" id="IPR005818">
    <property type="entry name" value="Histone_H1/H5_H15"/>
</dbReference>
<feature type="compositionally biased region" description="Basic residues" evidence="4">
    <location>
        <begin position="515"/>
        <end position="525"/>
    </location>
</feature>
<comment type="caution">
    <text evidence="6">The sequence shown here is derived from an EMBL/GenBank/DDBJ whole genome shotgun (WGS) entry which is preliminary data.</text>
</comment>
<dbReference type="InterPro" id="IPR036390">
    <property type="entry name" value="WH_DNA-bd_sf"/>
</dbReference>
<evidence type="ECO:0000313" key="6">
    <source>
        <dbReference type="EMBL" id="KAG5532196.1"/>
    </source>
</evidence>
<dbReference type="InterPro" id="IPR017956">
    <property type="entry name" value="AT_hook_DNA-bd_motif"/>
</dbReference>
<evidence type="ECO:0000256" key="4">
    <source>
        <dbReference type="SAM" id="MobiDB-lite"/>
    </source>
</evidence>
<dbReference type="GO" id="GO:0005730">
    <property type="term" value="C:nucleolus"/>
    <property type="evidence" value="ECO:0007669"/>
    <property type="project" value="TreeGrafter"/>
</dbReference>
<feature type="compositionally biased region" description="Basic and acidic residues" evidence="4">
    <location>
        <begin position="678"/>
        <end position="689"/>
    </location>
</feature>
<dbReference type="GO" id="GO:0031492">
    <property type="term" value="F:nucleosomal DNA binding"/>
    <property type="evidence" value="ECO:0007669"/>
    <property type="project" value="TreeGrafter"/>
</dbReference>
<feature type="compositionally biased region" description="Basic residues" evidence="4">
    <location>
        <begin position="884"/>
        <end position="895"/>
    </location>
</feature>
<dbReference type="PANTHER" id="PTHR11467">
    <property type="entry name" value="HISTONE H1"/>
    <property type="match status" value="1"/>
</dbReference>
<dbReference type="SUPFAM" id="SSF46785">
    <property type="entry name" value="Winged helix' DNA-binding domain"/>
    <property type="match status" value="1"/>
</dbReference>
<organism evidence="6 7">
    <name type="scientific">Rhododendron griersonianum</name>
    <dbReference type="NCBI Taxonomy" id="479676"/>
    <lineage>
        <taxon>Eukaryota</taxon>
        <taxon>Viridiplantae</taxon>
        <taxon>Streptophyta</taxon>
        <taxon>Embryophyta</taxon>
        <taxon>Tracheophyta</taxon>
        <taxon>Spermatophyta</taxon>
        <taxon>Magnoliopsida</taxon>
        <taxon>eudicotyledons</taxon>
        <taxon>Gunneridae</taxon>
        <taxon>Pentapetalae</taxon>
        <taxon>asterids</taxon>
        <taxon>Ericales</taxon>
        <taxon>Ericaceae</taxon>
        <taxon>Ericoideae</taxon>
        <taxon>Rhodoreae</taxon>
        <taxon>Rhododendron</taxon>
    </lineage>
</organism>
<keyword evidence="7" id="KW-1185">Reference proteome</keyword>
<proteinExistence type="predicted"/>
<dbReference type="PRINTS" id="PR00929">
    <property type="entry name" value="ATHOOK"/>
</dbReference>
<keyword evidence="2" id="KW-0238">DNA-binding</keyword>
<dbReference type="GO" id="GO:0045910">
    <property type="term" value="P:negative regulation of DNA recombination"/>
    <property type="evidence" value="ECO:0007669"/>
    <property type="project" value="TreeGrafter"/>
</dbReference>
<dbReference type="EMBL" id="JACTNZ010000009">
    <property type="protein sequence ID" value="KAG5532196.1"/>
    <property type="molecule type" value="Genomic_DNA"/>
</dbReference>
<evidence type="ECO:0000256" key="3">
    <source>
        <dbReference type="ARBA" id="ARBA00023242"/>
    </source>
</evidence>